<feature type="transmembrane region" description="Helical" evidence="1">
    <location>
        <begin position="39"/>
        <end position="57"/>
    </location>
</feature>
<reference evidence="2 3" key="1">
    <citation type="submission" date="2016-11" db="EMBL/GenBank/DDBJ databases">
        <authorList>
            <person name="Jaros S."/>
            <person name="Januszkiewicz K."/>
            <person name="Wedrychowicz H."/>
        </authorList>
    </citation>
    <scope>NUCLEOTIDE SEQUENCE [LARGE SCALE GENOMIC DNA]</scope>
    <source>
        <strain evidence="2 3">DSM 26883</strain>
    </source>
</reference>
<keyword evidence="1" id="KW-0812">Transmembrane</keyword>
<keyword evidence="1" id="KW-1133">Transmembrane helix</keyword>
<evidence type="ECO:0000313" key="2">
    <source>
        <dbReference type="EMBL" id="SHF56726.1"/>
    </source>
</evidence>
<evidence type="ECO:0000313" key="3">
    <source>
        <dbReference type="Proteomes" id="UP000184436"/>
    </source>
</evidence>
<dbReference type="EMBL" id="FQVD01000025">
    <property type="protein sequence ID" value="SHF56726.1"/>
    <property type="molecule type" value="Genomic_DNA"/>
</dbReference>
<gene>
    <name evidence="2" type="ORF">SAMN05444349_12533</name>
</gene>
<accession>A0A1M5CPU8</accession>
<proteinExistence type="predicted"/>
<protein>
    <submittedName>
        <fullName evidence="2">Uncharacterized protein</fullName>
    </submittedName>
</protein>
<dbReference type="AlphaFoldDB" id="A0A1M5CPU8"/>
<sequence>MRNHKLNTYGTFCNLFNKSLIVLYAFYKLSFSKDTFFKLRRMMLLLICVISFVYPFIDFPVWTD</sequence>
<dbReference type="Proteomes" id="UP000184436">
    <property type="component" value="Unassembled WGS sequence"/>
</dbReference>
<keyword evidence="3" id="KW-1185">Reference proteome</keyword>
<keyword evidence="1" id="KW-0472">Membrane</keyword>
<evidence type="ECO:0000256" key="1">
    <source>
        <dbReference type="SAM" id="Phobius"/>
    </source>
</evidence>
<name>A0A1M5CPU8_9BACE</name>
<organism evidence="2 3">
    <name type="scientific">Bacteroides faecichinchillae</name>
    <dbReference type="NCBI Taxonomy" id="871325"/>
    <lineage>
        <taxon>Bacteria</taxon>
        <taxon>Pseudomonadati</taxon>
        <taxon>Bacteroidota</taxon>
        <taxon>Bacteroidia</taxon>
        <taxon>Bacteroidales</taxon>
        <taxon>Bacteroidaceae</taxon>
        <taxon>Bacteroides</taxon>
    </lineage>
</organism>